<evidence type="ECO:0000313" key="1">
    <source>
        <dbReference type="EMBL" id="KAG5591233.1"/>
    </source>
</evidence>
<name>A0A9J5XSR8_SOLCO</name>
<protein>
    <submittedName>
        <fullName evidence="1">Uncharacterized protein</fullName>
    </submittedName>
</protein>
<sequence length="183" mass="20773">MEPVGPEGQTYAFSGLNEPQIHEFLTSVKTLVIEPVGPESKRTHFLVQSSPKQTSVETLVMEPNGPERKHAYFQAQTSPKAGKTKFYRFSCAIQNFSWTSVKTLVIESMISRGKRENFQVHTSPKTLVIELVGLEGQMGAFLSSNEPQVVKIRFYQFSCVIFHEFLVIRDSSLFLAEIFHDIR</sequence>
<organism evidence="1 2">
    <name type="scientific">Solanum commersonii</name>
    <name type="common">Commerson's wild potato</name>
    <name type="synonym">Commerson's nightshade</name>
    <dbReference type="NCBI Taxonomy" id="4109"/>
    <lineage>
        <taxon>Eukaryota</taxon>
        <taxon>Viridiplantae</taxon>
        <taxon>Streptophyta</taxon>
        <taxon>Embryophyta</taxon>
        <taxon>Tracheophyta</taxon>
        <taxon>Spermatophyta</taxon>
        <taxon>Magnoliopsida</taxon>
        <taxon>eudicotyledons</taxon>
        <taxon>Gunneridae</taxon>
        <taxon>Pentapetalae</taxon>
        <taxon>asterids</taxon>
        <taxon>lamiids</taxon>
        <taxon>Solanales</taxon>
        <taxon>Solanaceae</taxon>
        <taxon>Solanoideae</taxon>
        <taxon>Solaneae</taxon>
        <taxon>Solanum</taxon>
    </lineage>
</organism>
<comment type="caution">
    <text evidence="1">The sequence shown here is derived from an EMBL/GenBank/DDBJ whole genome shotgun (WGS) entry which is preliminary data.</text>
</comment>
<gene>
    <name evidence="1" type="ORF">H5410_041747</name>
</gene>
<proteinExistence type="predicted"/>
<evidence type="ECO:0000313" key="2">
    <source>
        <dbReference type="Proteomes" id="UP000824120"/>
    </source>
</evidence>
<dbReference type="AlphaFoldDB" id="A0A9J5XSR8"/>
<reference evidence="1 2" key="1">
    <citation type="submission" date="2020-09" db="EMBL/GenBank/DDBJ databases">
        <title>De no assembly of potato wild relative species, Solanum commersonii.</title>
        <authorList>
            <person name="Cho K."/>
        </authorList>
    </citation>
    <scope>NUCLEOTIDE SEQUENCE [LARGE SCALE GENOMIC DNA]</scope>
    <source>
        <strain evidence="1">LZ3.2</strain>
        <tissue evidence="1">Leaf</tissue>
    </source>
</reference>
<dbReference type="Proteomes" id="UP000824120">
    <property type="component" value="Chromosome 8"/>
</dbReference>
<keyword evidence="2" id="KW-1185">Reference proteome</keyword>
<dbReference type="EMBL" id="JACXVP010000008">
    <property type="protein sequence ID" value="KAG5591233.1"/>
    <property type="molecule type" value="Genomic_DNA"/>
</dbReference>
<accession>A0A9J5XSR8</accession>